<evidence type="ECO:0000256" key="7">
    <source>
        <dbReference type="ARBA" id="ARBA00022729"/>
    </source>
</evidence>
<dbReference type="EMBL" id="JAGEUA010000003">
    <property type="protein sequence ID" value="KAL0994997.1"/>
    <property type="molecule type" value="Genomic_DNA"/>
</dbReference>
<evidence type="ECO:0000256" key="14">
    <source>
        <dbReference type="ARBA" id="ARBA00093497"/>
    </source>
</evidence>
<dbReference type="Pfam" id="PF01391">
    <property type="entry name" value="Collagen"/>
    <property type="match status" value="1"/>
</dbReference>
<dbReference type="InterPro" id="IPR008983">
    <property type="entry name" value="Tumour_necrosis_fac-like_dom"/>
</dbReference>
<keyword evidence="19" id="KW-1185">Reference proteome</keyword>
<evidence type="ECO:0000256" key="4">
    <source>
        <dbReference type="ARBA" id="ARBA00022525"/>
    </source>
</evidence>
<evidence type="ECO:0000313" key="18">
    <source>
        <dbReference type="EMBL" id="KAL0994997.1"/>
    </source>
</evidence>
<dbReference type="SUPFAM" id="SSF49842">
    <property type="entry name" value="TNF-like"/>
    <property type="match status" value="1"/>
</dbReference>
<evidence type="ECO:0000256" key="5">
    <source>
        <dbReference type="ARBA" id="ARBA00022530"/>
    </source>
</evidence>
<proteinExistence type="predicted"/>
<keyword evidence="12" id="KW-0325">Glycoprotein</keyword>
<feature type="domain" description="C1q" evidence="17">
    <location>
        <begin position="115"/>
        <end position="254"/>
    </location>
</feature>
<comment type="subunit">
    <text evidence="14">Core component of the complement C1 complex, a calcium-dependent complex composed of 1 molecule of the C1Q subcomplex, 2 molecules of C1R and 2 molecules of C1S. The C1Q subcomplex is composed 18 subunits: 3 chains of C1QA, C1QB, and C1QC trimerize to form 6 collagen-like triple helices connected to six globular ligand-recognition modules (C1q domain). Interacts with CR1 (via Sushi 24 and Sushi 25 domains). Interacts (via C-terminus) with CD33; this interaction activates CD33 inhibitory motifs.</text>
</comment>
<keyword evidence="4" id="KW-0964">Secreted</keyword>
<dbReference type="Proteomes" id="UP001557470">
    <property type="component" value="Unassembled WGS sequence"/>
</dbReference>
<feature type="chain" id="PRO_5044786484" description="Complement C1q subcomponent subunit A" evidence="16">
    <location>
        <begin position="28"/>
        <end position="254"/>
    </location>
</feature>
<dbReference type="InterPro" id="IPR001073">
    <property type="entry name" value="C1q_dom"/>
</dbReference>
<evidence type="ECO:0000256" key="9">
    <source>
        <dbReference type="ARBA" id="ARBA00022859"/>
    </source>
</evidence>
<evidence type="ECO:0000259" key="17">
    <source>
        <dbReference type="PROSITE" id="PS50871"/>
    </source>
</evidence>
<dbReference type="PANTHER" id="PTHR15427:SF26">
    <property type="entry name" value="COMPLEMENT C1Q SUBCOMPONENT SUBUNIT A"/>
    <property type="match status" value="1"/>
</dbReference>
<dbReference type="GO" id="GO:0005581">
    <property type="term" value="C:collagen trimer"/>
    <property type="evidence" value="ECO:0007669"/>
    <property type="project" value="UniProtKB-KW"/>
</dbReference>
<dbReference type="SMART" id="SM00110">
    <property type="entry name" value="C1Q"/>
    <property type="match status" value="1"/>
</dbReference>
<dbReference type="Pfam" id="PF00386">
    <property type="entry name" value="C1q"/>
    <property type="match status" value="1"/>
</dbReference>
<gene>
    <name evidence="18" type="ORF">UPYG_G00130440</name>
</gene>
<evidence type="ECO:0000256" key="12">
    <source>
        <dbReference type="ARBA" id="ARBA00023180"/>
    </source>
</evidence>
<feature type="region of interest" description="Disordered" evidence="15">
    <location>
        <begin position="32"/>
        <end position="120"/>
    </location>
</feature>
<evidence type="ECO:0000256" key="16">
    <source>
        <dbReference type="SAM" id="SignalP"/>
    </source>
</evidence>
<keyword evidence="11" id="KW-1015">Disulfide bond</keyword>
<reference evidence="18 19" key="1">
    <citation type="submission" date="2024-06" db="EMBL/GenBank/DDBJ databases">
        <authorList>
            <person name="Pan Q."/>
            <person name="Wen M."/>
            <person name="Jouanno E."/>
            <person name="Zahm M."/>
            <person name="Klopp C."/>
            <person name="Cabau C."/>
            <person name="Louis A."/>
            <person name="Berthelot C."/>
            <person name="Parey E."/>
            <person name="Roest Crollius H."/>
            <person name="Montfort J."/>
            <person name="Robinson-Rechavi M."/>
            <person name="Bouchez O."/>
            <person name="Lampietro C."/>
            <person name="Lopez Roques C."/>
            <person name="Donnadieu C."/>
            <person name="Postlethwait J."/>
            <person name="Bobe J."/>
            <person name="Verreycken H."/>
            <person name="Guiguen Y."/>
        </authorList>
    </citation>
    <scope>NUCLEOTIDE SEQUENCE [LARGE SCALE GENOMIC DNA]</scope>
    <source>
        <strain evidence="18">Up_M1</strain>
        <tissue evidence="18">Testis</tissue>
    </source>
</reference>
<evidence type="ECO:0000256" key="10">
    <source>
        <dbReference type="ARBA" id="ARBA00022875"/>
    </source>
</evidence>
<dbReference type="GO" id="GO:0045087">
    <property type="term" value="P:innate immune response"/>
    <property type="evidence" value="ECO:0007669"/>
    <property type="project" value="UniProtKB-KW"/>
</dbReference>
<keyword evidence="6" id="KW-0399">Innate immunity</keyword>
<comment type="subcellular location">
    <subcellularLocation>
        <location evidence="1">Cell surface</location>
    </subcellularLocation>
    <subcellularLocation>
        <location evidence="2">Secreted</location>
        <location evidence="2">Extracellular space</location>
        <location evidence="2">Extracellular matrix</location>
    </subcellularLocation>
</comment>
<evidence type="ECO:0000313" key="19">
    <source>
        <dbReference type="Proteomes" id="UP001557470"/>
    </source>
</evidence>
<feature type="compositionally biased region" description="Low complexity" evidence="15">
    <location>
        <begin position="67"/>
        <end position="87"/>
    </location>
</feature>
<evidence type="ECO:0000256" key="8">
    <source>
        <dbReference type="ARBA" id="ARBA00022737"/>
    </source>
</evidence>
<evidence type="ECO:0000256" key="1">
    <source>
        <dbReference type="ARBA" id="ARBA00004241"/>
    </source>
</evidence>
<keyword evidence="13" id="KW-0379">Hydroxylation</keyword>
<keyword evidence="9" id="KW-0391">Immunity</keyword>
<keyword evidence="7 16" id="KW-0732">Signal</keyword>
<dbReference type="InterPro" id="IPR008160">
    <property type="entry name" value="Collagen"/>
</dbReference>
<feature type="signal peptide" evidence="16">
    <location>
        <begin position="1"/>
        <end position="27"/>
    </location>
</feature>
<dbReference type="PRINTS" id="PR00007">
    <property type="entry name" value="COMPLEMNTC1Q"/>
</dbReference>
<dbReference type="GO" id="GO:0009986">
    <property type="term" value="C:cell surface"/>
    <property type="evidence" value="ECO:0007669"/>
    <property type="project" value="UniProtKB-SubCell"/>
</dbReference>
<evidence type="ECO:0000256" key="13">
    <source>
        <dbReference type="ARBA" id="ARBA00023278"/>
    </source>
</evidence>
<keyword evidence="5" id="KW-0272">Extracellular matrix</keyword>
<dbReference type="PROSITE" id="PS50871">
    <property type="entry name" value="C1Q"/>
    <property type="match status" value="1"/>
</dbReference>
<keyword evidence="10" id="KW-0180">Complement pathway</keyword>
<organism evidence="18 19">
    <name type="scientific">Umbra pygmaea</name>
    <name type="common">Eastern mudminnow</name>
    <dbReference type="NCBI Taxonomy" id="75934"/>
    <lineage>
        <taxon>Eukaryota</taxon>
        <taxon>Metazoa</taxon>
        <taxon>Chordata</taxon>
        <taxon>Craniata</taxon>
        <taxon>Vertebrata</taxon>
        <taxon>Euteleostomi</taxon>
        <taxon>Actinopterygii</taxon>
        <taxon>Neopterygii</taxon>
        <taxon>Teleostei</taxon>
        <taxon>Protacanthopterygii</taxon>
        <taxon>Esociformes</taxon>
        <taxon>Umbridae</taxon>
        <taxon>Umbra</taxon>
    </lineage>
</organism>
<dbReference type="GO" id="GO:0006958">
    <property type="term" value="P:complement activation, classical pathway"/>
    <property type="evidence" value="ECO:0007669"/>
    <property type="project" value="UniProtKB-KW"/>
</dbReference>
<dbReference type="PANTHER" id="PTHR15427">
    <property type="entry name" value="EMILIN ELASTIN MICROFIBRIL INTERFACE-LOCATED PROTEIN ELASTIN MICROFIBRIL INTERFACER"/>
    <property type="match status" value="1"/>
</dbReference>
<dbReference type="AlphaFoldDB" id="A0ABD0XAT1"/>
<dbReference type="Gene3D" id="2.60.120.40">
    <property type="match status" value="1"/>
</dbReference>
<keyword evidence="8" id="KW-0677">Repeat</keyword>
<accession>A0ABD0XAT1</accession>
<evidence type="ECO:0000256" key="3">
    <source>
        <dbReference type="ARBA" id="ARBA00013456"/>
    </source>
</evidence>
<sequence>MMSASSMAYWPPLSVLLVVVLFSLVRCQDICSFQDGKPGEPGTPGRDGRAGAKGQKGEPVLPLDPRPGSSLKGPKGSKGSPGDMGPKGFAGDLGPEGHPGLRGERGPPGKAGLPSQQHRAAFSVTRNDTSYPLWNRPLTYTMAITSSSLINLNSGYFTCSTAGVYYFVFHSESKVGMCLYLKSDALPDRNLGFCDYNNRPTYSQVLSGGVVLDLLPGHKVWLEPFKDKLPDTVKDDKKEKKIVFNGFLLFPTKK</sequence>
<evidence type="ECO:0000256" key="6">
    <source>
        <dbReference type="ARBA" id="ARBA00022588"/>
    </source>
</evidence>
<protein>
    <recommendedName>
        <fullName evidence="3">Complement C1q subcomponent subunit A</fullName>
    </recommendedName>
</protein>
<comment type="caution">
    <text evidence="18">The sequence shown here is derived from an EMBL/GenBank/DDBJ whole genome shotgun (WGS) entry which is preliminary data.</text>
</comment>
<dbReference type="InterPro" id="IPR050392">
    <property type="entry name" value="Collagen/C1q_domain"/>
</dbReference>
<evidence type="ECO:0000256" key="11">
    <source>
        <dbReference type="ARBA" id="ARBA00023157"/>
    </source>
</evidence>
<evidence type="ECO:0000256" key="2">
    <source>
        <dbReference type="ARBA" id="ARBA00004498"/>
    </source>
</evidence>
<name>A0ABD0XAT1_UMBPY</name>
<evidence type="ECO:0000256" key="15">
    <source>
        <dbReference type="SAM" id="MobiDB-lite"/>
    </source>
</evidence>